<evidence type="ECO:0000256" key="6">
    <source>
        <dbReference type="ARBA" id="ARBA00022519"/>
    </source>
</evidence>
<keyword evidence="9" id="KW-0472">Membrane</keyword>
<keyword evidence="8" id="KW-0653">Protein transport</keyword>
<evidence type="ECO:0000313" key="11">
    <source>
        <dbReference type="EMBL" id="AIJ46084.1"/>
    </source>
</evidence>
<organism evidence="11 12">
    <name type="scientific">Comamonas testosteroni TK102</name>
    <dbReference type="NCBI Taxonomy" id="1392005"/>
    <lineage>
        <taxon>Bacteria</taxon>
        <taxon>Pseudomonadati</taxon>
        <taxon>Pseudomonadota</taxon>
        <taxon>Betaproteobacteria</taxon>
        <taxon>Burkholderiales</taxon>
        <taxon>Comamonadaceae</taxon>
        <taxon>Comamonas</taxon>
    </lineage>
</organism>
<evidence type="ECO:0000256" key="10">
    <source>
        <dbReference type="ARBA" id="ARBA00030772"/>
    </source>
</evidence>
<dbReference type="RefSeq" id="WP_043371901.1">
    <property type="nucleotide sequence ID" value="NZ_CP006704.1"/>
</dbReference>
<evidence type="ECO:0000256" key="7">
    <source>
        <dbReference type="ARBA" id="ARBA00022692"/>
    </source>
</evidence>
<dbReference type="Pfam" id="PF01203">
    <property type="entry name" value="T2SSN"/>
    <property type="match status" value="1"/>
</dbReference>
<name>A0A076PH46_COMTE</name>
<evidence type="ECO:0000313" key="12">
    <source>
        <dbReference type="Proteomes" id="UP000028782"/>
    </source>
</evidence>
<dbReference type="HOGENOM" id="CLU_080660_0_0_4"/>
<dbReference type="GO" id="GO:0015628">
    <property type="term" value="P:protein secretion by the type II secretion system"/>
    <property type="evidence" value="ECO:0007669"/>
    <property type="project" value="InterPro"/>
</dbReference>
<dbReference type="InterPro" id="IPR022792">
    <property type="entry name" value="T2SS_protein-GspN"/>
</dbReference>
<evidence type="ECO:0000256" key="8">
    <source>
        <dbReference type="ARBA" id="ARBA00022927"/>
    </source>
</evidence>
<evidence type="ECO:0000256" key="3">
    <source>
        <dbReference type="ARBA" id="ARBA00021563"/>
    </source>
</evidence>
<evidence type="ECO:0000256" key="4">
    <source>
        <dbReference type="ARBA" id="ARBA00022448"/>
    </source>
</evidence>
<protein>
    <recommendedName>
        <fullName evidence="3">Type II secretion system protein N</fullName>
    </recommendedName>
    <alternativeName>
        <fullName evidence="10">General secretion pathway protein N</fullName>
    </alternativeName>
</protein>
<evidence type="ECO:0000256" key="5">
    <source>
        <dbReference type="ARBA" id="ARBA00022475"/>
    </source>
</evidence>
<keyword evidence="7" id="KW-0812">Transmembrane</keyword>
<keyword evidence="4" id="KW-0813">Transport</keyword>
<keyword evidence="6" id="KW-0997">Cell inner membrane</keyword>
<dbReference type="AlphaFoldDB" id="A0A076PH46"/>
<gene>
    <name evidence="11" type="ORF">O987_09795</name>
</gene>
<accession>A0A076PH46</accession>
<dbReference type="Proteomes" id="UP000028782">
    <property type="component" value="Chromosome"/>
</dbReference>
<evidence type="ECO:0000256" key="2">
    <source>
        <dbReference type="ARBA" id="ARBA00007208"/>
    </source>
</evidence>
<dbReference type="KEGG" id="ctes:O987_09795"/>
<evidence type="ECO:0000256" key="1">
    <source>
        <dbReference type="ARBA" id="ARBA00004533"/>
    </source>
</evidence>
<reference evidence="11 12" key="1">
    <citation type="journal article" date="2014" name="Genome Announc.">
        <title>Complete Genome Sequence of Polychlorinated Biphenyl Degrader Comamonas testosteroni TK102 (NBRC 109938).</title>
        <authorList>
            <person name="Fukuda K."/>
            <person name="Hosoyama A."/>
            <person name="Tsuchikane K."/>
            <person name="Ohji S."/>
            <person name="Yamazoe A."/>
            <person name="Fujita N."/>
            <person name="Shintani M."/>
            <person name="Kimbara K."/>
        </authorList>
    </citation>
    <scope>NUCLEOTIDE SEQUENCE [LARGE SCALE GENOMIC DNA]</scope>
    <source>
        <strain evidence="11">TK102</strain>
    </source>
</reference>
<dbReference type="GO" id="GO:0015627">
    <property type="term" value="C:type II protein secretion system complex"/>
    <property type="evidence" value="ECO:0007669"/>
    <property type="project" value="InterPro"/>
</dbReference>
<keyword evidence="5" id="KW-1003">Cell membrane</keyword>
<proteinExistence type="inferred from homology"/>
<comment type="subcellular location">
    <subcellularLocation>
        <location evidence="1">Cell inner membrane</location>
    </subcellularLocation>
</comment>
<sequence>MAGGLLGGVLCLLAFFPAHWLAAQVAMASGQRIALQDVRGSVWKGSAVLMLAGGAGSHDAQALPGRLSWSLHPTRSSEAQGLSLQDWGVGVAVEHACCQRQAVQLRWLPLRRVFQLSGLDWQLPAQLLAGLGTPWNTLGLDGQLQLSSSFLQWPESMETDSMQGRLELKALSLSSRLSTLRPLGSYRMALVAQRTGVGPGFELQTLQGALQLSGKGQQLAGRWRFQGLAGAEPGQDAALANILNLIGNRGGDIAWSIVRSPPP</sequence>
<evidence type="ECO:0000256" key="9">
    <source>
        <dbReference type="ARBA" id="ARBA00023136"/>
    </source>
</evidence>
<dbReference type="GO" id="GO:0005886">
    <property type="term" value="C:plasma membrane"/>
    <property type="evidence" value="ECO:0007669"/>
    <property type="project" value="UniProtKB-SubCell"/>
</dbReference>
<dbReference type="EMBL" id="CP006704">
    <property type="protein sequence ID" value="AIJ46084.1"/>
    <property type="molecule type" value="Genomic_DNA"/>
</dbReference>
<comment type="similarity">
    <text evidence="2">Belongs to the GSP N family.</text>
</comment>